<dbReference type="RefSeq" id="YP_010246144.1">
    <property type="nucleotide sequence ID" value="NC_060133.1"/>
</dbReference>
<evidence type="ECO:0000313" key="2">
    <source>
        <dbReference type="Proteomes" id="UP000515957"/>
    </source>
</evidence>
<dbReference type="EMBL" id="MT658805">
    <property type="protein sequence ID" value="QNJ57075.1"/>
    <property type="molecule type" value="Genomic_DNA"/>
</dbReference>
<dbReference type="Proteomes" id="UP000515957">
    <property type="component" value="Segment"/>
</dbReference>
<name>A0A7G8LIK3_9CAUD</name>
<organism evidence="1 2">
    <name type="scientific">Gordonia phage Rabbitrun</name>
    <dbReference type="NCBI Taxonomy" id="2762280"/>
    <lineage>
        <taxon>Viruses</taxon>
        <taxon>Duplodnaviria</taxon>
        <taxon>Heunggongvirae</taxon>
        <taxon>Uroviricota</taxon>
        <taxon>Caudoviricetes</taxon>
        <taxon>Deeyouvirinae</taxon>
        <taxon>Nevillevirus</taxon>
        <taxon>Nevillevirus rabbitrun</taxon>
    </lineage>
</organism>
<gene>
    <name evidence="1" type="primary">31</name>
    <name evidence="1" type="ORF">SEA_RABBITRUN_31</name>
</gene>
<dbReference type="GeneID" id="70080681"/>
<proteinExistence type="predicted"/>
<dbReference type="KEGG" id="vg:70080681"/>
<evidence type="ECO:0000313" key="1">
    <source>
        <dbReference type="EMBL" id="QNJ57075.1"/>
    </source>
</evidence>
<protein>
    <submittedName>
        <fullName evidence="1">Minor tail protein</fullName>
    </submittedName>
</protein>
<keyword evidence="2" id="KW-1185">Reference proteome</keyword>
<dbReference type="InterPro" id="IPR021226">
    <property type="entry name" value="Phage_gene29"/>
</dbReference>
<sequence>MIEGISVDDQARQFVEDVTDWDDPRQHLAPFLSAWPAFGKMQAMPTPLALVPFQSDLLYRMGVRFHPELAEVVKVQDSEGVTQWVSPEEAEQMREAGKLSSDEALDLLAKISPERAEAIKQMSDEERAAQFEESAPDLAEALKELTKLRQALEVANAGSA</sequence>
<dbReference type="Pfam" id="PF10910">
    <property type="entry name" value="Phage_gene29"/>
    <property type="match status" value="1"/>
</dbReference>
<reference evidence="1 2" key="1">
    <citation type="submission" date="2020-06" db="EMBL/GenBank/DDBJ databases">
        <authorList>
            <person name="Herren C.D."/>
            <person name="Smith Caldas M."/>
            <person name="Brooke G.M."/>
            <person name="Cabrera L.J."/>
            <person name="Caudill C.B."/>
            <person name="Ewell K.O."/>
            <person name="Haas C.L."/>
            <person name="Shapland G.L."/>
            <person name="Sitek C.J."/>
            <person name="Thompson J.S."/>
            <person name="Pollenz R.S."/>
            <person name="Garlena R.A."/>
            <person name="Russell D.A."/>
            <person name="Pope W.H."/>
            <person name="Jacobs-Sera D."/>
            <person name="Hatfull G.F."/>
        </authorList>
    </citation>
    <scope>NUCLEOTIDE SEQUENCE [LARGE SCALE GENOMIC DNA]</scope>
</reference>
<accession>A0A7G8LIK3</accession>